<dbReference type="InterPro" id="IPR052407">
    <property type="entry name" value="BTB_POZ_domain_cont_9"/>
</dbReference>
<proteinExistence type="predicted"/>
<evidence type="ECO:0000313" key="3">
    <source>
        <dbReference type="Proteomes" id="UP000288716"/>
    </source>
</evidence>
<gene>
    <name evidence="2" type="ORF">B4U80_14005</name>
</gene>
<dbReference type="Gene3D" id="3.30.710.10">
    <property type="entry name" value="Potassium Channel Kv1.1, Chain A"/>
    <property type="match status" value="1"/>
</dbReference>
<dbReference type="GO" id="GO:0005737">
    <property type="term" value="C:cytoplasm"/>
    <property type="evidence" value="ECO:0007669"/>
    <property type="project" value="TreeGrafter"/>
</dbReference>
<comment type="caution">
    <text evidence="2">The sequence shown here is derived from an EMBL/GenBank/DDBJ whole genome shotgun (WGS) entry which is preliminary data.</text>
</comment>
<dbReference type="PROSITE" id="PS50097">
    <property type="entry name" value="BTB"/>
    <property type="match status" value="1"/>
</dbReference>
<dbReference type="Proteomes" id="UP000288716">
    <property type="component" value="Unassembled WGS sequence"/>
</dbReference>
<sequence length="91" mass="10494">MDSLSQAIVINLRHNDFLKDVTFVIEDLEIVANRSLLAASCPYFEKMLFGSTNEANEKRIELRSTCKEAFQNVIAFINKDKRFKLFGSLLY</sequence>
<dbReference type="Pfam" id="PF00651">
    <property type="entry name" value="BTB"/>
    <property type="match status" value="1"/>
</dbReference>
<keyword evidence="3" id="KW-1185">Reference proteome</keyword>
<evidence type="ECO:0000313" key="2">
    <source>
        <dbReference type="EMBL" id="RWS22683.1"/>
    </source>
</evidence>
<accession>A0A443S5A1</accession>
<dbReference type="VEuPathDB" id="VectorBase:LDEU009357"/>
<dbReference type="AlphaFoldDB" id="A0A443S5A1"/>
<dbReference type="PANTHER" id="PTHR46306:SF1">
    <property type="entry name" value="BTB_POZ DOMAIN-CONTAINING PROTEIN 9"/>
    <property type="match status" value="1"/>
</dbReference>
<protein>
    <recommendedName>
        <fullName evidence="1">BTB domain-containing protein</fullName>
    </recommendedName>
</protein>
<evidence type="ECO:0000259" key="1">
    <source>
        <dbReference type="PROSITE" id="PS50097"/>
    </source>
</evidence>
<name>A0A443S5A1_9ACAR</name>
<dbReference type="PANTHER" id="PTHR46306">
    <property type="entry name" value="BTB/POZ DOMAIN-CONTAINING PROTEIN 9"/>
    <property type="match status" value="1"/>
</dbReference>
<feature type="domain" description="BTB" evidence="1">
    <location>
        <begin position="19"/>
        <end position="77"/>
    </location>
</feature>
<dbReference type="STRING" id="299467.A0A443S5A1"/>
<dbReference type="InterPro" id="IPR000210">
    <property type="entry name" value="BTB/POZ_dom"/>
</dbReference>
<dbReference type="EMBL" id="NCKV01008155">
    <property type="protein sequence ID" value="RWS22683.1"/>
    <property type="molecule type" value="Genomic_DNA"/>
</dbReference>
<organism evidence="2 3">
    <name type="scientific">Leptotrombidium deliense</name>
    <dbReference type="NCBI Taxonomy" id="299467"/>
    <lineage>
        <taxon>Eukaryota</taxon>
        <taxon>Metazoa</taxon>
        <taxon>Ecdysozoa</taxon>
        <taxon>Arthropoda</taxon>
        <taxon>Chelicerata</taxon>
        <taxon>Arachnida</taxon>
        <taxon>Acari</taxon>
        <taxon>Acariformes</taxon>
        <taxon>Trombidiformes</taxon>
        <taxon>Prostigmata</taxon>
        <taxon>Anystina</taxon>
        <taxon>Parasitengona</taxon>
        <taxon>Trombiculoidea</taxon>
        <taxon>Trombiculidae</taxon>
        <taxon>Leptotrombidium</taxon>
    </lineage>
</organism>
<reference evidence="2 3" key="1">
    <citation type="journal article" date="2018" name="Gigascience">
        <title>Genomes of trombidid mites reveal novel predicted allergens and laterally-transferred genes associated with secondary metabolism.</title>
        <authorList>
            <person name="Dong X."/>
            <person name="Chaisiri K."/>
            <person name="Xia D."/>
            <person name="Armstrong S.D."/>
            <person name="Fang Y."/>
            <person name="Donnelly M.J."/>
            <person name="Kadowaki T."/>
            <person name="McGarry J.W."/>
            <person name="Darby A.C."/>
            <person name="Makepeace B.L."/>
        </authorList>
    </citation>
    <scope>NUCLEOTIDE SEQUENCE [LARGE SCALE GENOMIC DNA]</scope>
    <source>
        <strain evidence="2">UoL-UT</strain>
    </source>
</reference>
<dbReference type="OrthoDB" id="2385073at2759"/>
<dbReference type="InterPro" id="IPR011333">
    <property type="entry name" value="SKP1/BTB/POZ_sf"/>
</dbReference>
<dbReference type="SUPFAM" id="SSF54695">
    <property type="entry name" value="POZ domain"/>
    <property type="match status" value="1"/>
</dbReference>